<proteinExistence type="predicted"/>
<keyword evidence="1" id="KW-0433">Leucine-rich repeat</keyword>
<dbReference type="InterPro" id="IPR051261">
    <property type="entry name" value="NLR"/>
</dbReference>
<dbReference type="InterPro" id="IPR032675">
    <property type="entry name" value="LRR_dom_sf"/>
</dbReference>
<sequence length="273" mass="30078">MLKVVGSVSEVDHEKSEGGAVWIRRTFECSLKSGLAQTGLDCLVPLDRSCCGRVIPGCYPQGDKSYDCQRIRAEIFWSPPWKGAQGNWLHSPAGRKNWRLNTLSGKGLDDSGLGSDLSSDAVKHKCCSAHRFVPYGQSFLESPPLPGAEGCCDNLASVLRSPHSELRDLELRDNELQDSGVTVLSAGLEDPHCKLQRLGEGEQWRGGVVAVRIGMTLAVLPHFAFLHKKLQYLFQFNSPPHNQCKDGESCQAVKSQREAVILWLQLCVQTPHT</sequence>
<organism evidence="3 4">
    <name type="scientific">Albula glossodonta</name>
    <name type="common">roundjaw bonefish</name>
    <dbReference type="NCBI Taxonomy" id="121402"/>
    <lineage>
        <taxon>Eukaryota</taxon>
        <taxon>Metazoa</taxon>
        <taxon>Chordata</taxon>
        <taxon>Craniata</taxon>
        <taxon>Vertebrata</taxon>
        <taxon>Euteleostomi</taxon>
        <taxon>Actinopterygii</taxon>
        <taxon>Neopterygii</taxon>
        <taxon>Teleostei</taxon>
        <taxon>Albuliformes</taxon>
        <taxon>Albulidae</taxon>
        <taxon>Albula</taxon>
    </lineage>
</organism>
<evidence type="ECO:0000313" key="3">
    <source>
        <dbReference type="EMBL" id="KAG9334809.1"/>
    </source>
</evidence>
<dbReference type="Proteomes" id="UP000824540">
    <property type="component" value="Unassembled WGS sequence"/>
</dbReference>
<dbReference type="PANTHER" id="PTHR24106">
    <property type="entry name" value="NACHT, LRR AND CARD DOMAINS-CONTAINING"/>
    <property type="match status" value="1"/>
</dbReference>
<comment type="caution">
    <text evidence="3">The sequence shown here is derived from an EMBL/GenBank/DDBJ whole genome shotgun (WGS) entry which is preliminary data.</text>
</comment>
<protein>
    <submittedName>
        <fullName evidence="3">Uncharacterized protein</fullName>
    </submittedName>
</protein>
<keyword evidence="4" id="KW-1185">Reference proteome</keyword>
<evidence type="ECO:0000256" key="2">
    <source>
        <dbReference type="ARBA" id="ARBA00022737"/>
    </source>
</evidence>
<gene>
    <name evidence="3" type="ORF">JZ751_006471</name>
</gene>
<dbReference type="Gene3D" id="3.80.10.10">
    <property type="entry name" value="Ribonuclease Inhibitor"/>
    <property type="match status" value="1"/>
</dbReference>
<reference evidence="3" key="1">
    <citation type="thesis" date="2021" institute="BYU ScholarsArchive" country="Provo, UT, USA">
        <title>Applications of and Algorithms for Genome Assembly and Genomic Analyses with an Emphasis on Marine Teleosts.</title>
        <authorList>
            <person name="Pickett B.D."/>
        </authorList>
    </citation>
    <scope>NUCLEOTIDE SEQUENCE</scope>
    <source>
        <strain evidence="3">HI-2016</strain>
    </source>
</reference>
<dbReference type="EMBL" id="JAFBMS010000138">
    <property type="protein sequence ID" value="KAG9334809.1"/>
    <property type="molecule type" value="Genomic_DNA"/>
</dbReference>
<evidence type="ECO:0000256" key="1">
    <source>
        <dbReference type="ARBA" id="ARBA00022614"/>
    </source>
</evidence>
<evidence type="ECO:0000313" key="4">
    <source>
        <dbReference type="Proteomes" id="UP000824540"/>
    </source>
</evidence>
<keyword evidence="2" id="KW-0677">Repeat</keyword>
<name>A0A8T2N2X5_9TELE</name>
<dbReference type="SUPFAM" id="SSF52047">
    <property type="entry name" value="RNI-like"/>
    <property type="match status" value="1"/>
</dbReference>
<dbReference type="AlphaFoldDB" id="A0A8T2N2X5"/>
<accession>A0A8T2N2X5</accession>
<dbReference type="OrthoDB" id="8956055at2759"/>